<evidence type="ECO:0000256" key="7">
    <source>
        <dbReference type="ARBA" id="ARBA00047343"/>
    </source>
</evidence>
<dbReference type="InterPro" id="IPR029044">
    <property type="entry name" value="Nucleotide-diphossugar_trans"/>
</dbReference>
<gene>
    <name evidence="10" type="ORF">FYK55_06365</name>
</gene>
<dbReference type="EC" id="2.7.7.13" evidence="2"/>
<keyword evidence="6" id="KW-0342">GTP-binding</keyword>
<dbReference type="PANTHER" id="PTHR46390:SF1">
    <property type="entry name" value="MANNOSE-1-PHOSPHATE GUANYLYLTRANSFERASE"/>
    <property type="match status" value="1"/>
</dbReference>
<comment type="similarity">
    <text evidence="1">Belongs to the mannose-6-phosphate isomerase type 2 family.</text>
</comment>
<dbReference type="InterPro" id="IPR054566">
    <property type="entry name" value="ManC/GMP-like_b-helix"/>
</dbReference>
<evidence type="ECO:0000259" key="9">
    <source>
        <dbReference type="Pfam" id="PF22640"/>
    </source>
</evidence>
<organism evidence="10 11">
    <name type="scientific">Roseiconus nitratireducens</name>
    <dbReference type="NCBI Taxonomy" id="2605748"/>
    <lineage>
        <taxon>Bacteria</taxon>
        <taxon>Pseudomonadati</taxon>
        <taxon>Planctomycetota</taxon>
        <taxon>Planctomycetia</taxon>
        <taxon>Pirellulales</taxon>
        <taxon>Pirellulaceae</taxon>
        <taxon>Roseiconus</taxon>
    </lineage>
</organism>
<proteinExistence type="inferred from homology"/>
<dbReference type="Pfam" id="PF00483">
    <property type="entry name" value="NTP_transferase"/>
    <property type="match status" value="1"/>
</dbReference>
<keyword evidence="3 10" id="KW-0808">Transferase</keyword>
<evidence type="ECO:0000256" key="6">
    <source>
        <dbReference type="ARBA" id="ARBA00023134"/>
    </source>
</evidence>
<comment type="caution">
    <text evidence="10">The sequence shown here is derived from an EMBL/GenBank/DDBJ whole genome shotgun (WGS) entry which is preliminary data.</text>
</comment>
<evidence type="ECO:0000256" key="5">
    <source>
        <dbReference type="ARBA" id="ARBA00022741"/>
    </source>
</evidence>
<dbReference type="GO" id="GO:0009298">
    <property type="term" value="P:GDP-mannose biosynthetic process"/>
    <property type="evidence" value="ECO:0007669"/>
    <property type="project" value="TreeGrafter"/>
</dbReference>
<evidence type="ECO:0000313" key="10">
    <source>
        <dbReference type="EMBL" id="KAA5545277.1"/>
    </source>
</evidence>
<dbReference type="GO" id="GO:0005525">
    <property type="term" value="F:GTP binding"/>
    <property type="evidence" value="ECO:0007669"/>
    <property type="project" value="UniProtKB-KW"/>
</dbReference>
<feature type="domain" description="Nucleotidyl transferase" evidence="8">
    <location>
        <begin position="4"/>
        <end position="285"/>
    </location>
</feature>
<evidence type="ECO:0000256" key="4">
    <source>
        <dbReference type="ARBA" id="ARBA00022695"/>
    </source>
</evidence>
<evidence type="ECO:0000256" key="2">
    <source>
        <dbReference type="ARBA" id="ARBA00012387"/>
    </source>
</evidence>
<keyword evidence="5" id="KW-0547">Nucleotide-binding</keyword>
<dbReference type="AlphaFoldDB" id="A0A5M6DCJ2"/>
<dbReference type="InterPro" id="IPR051161">
    <property type="entry name" value="Mannose-6P_isomerase_type2"/>
</dbReference>
<dbReference type="Pfam" id="PF22640">
    <property type="entry name" value="ManC_GMP_beta-helix"/>
    <property type="match status" value="1"/>
</dbReference>
<name>A0A5M6DCJ2_9BACT</name>
<dbReference type="GO" id="GO:0004475">
    <property type="term" value="F:mannose-1-phosphate guanylyltransferase (GTP) activity"/>
    <property type="evidence" value="ECO:0007669"/>
    <property type="project" value="UniProtKB-EC"/>
</dbReference>
<dbReference type="FunFam" id="3.90.550.10:FF:000046">
    <property type="entry name" value="Mannose-1-phosphate guanylyltransferase (GDP)"/>
    <property type="match status" value="1"/>
</dbReference>
<dbReference type="InterPro" id="IPR049577">
    <property type="entry name" value="GMPP_N"/>
</dbReference>
<dbReference type="Gene3D" id="3.90.550.10">
    <property type="entry name" value="Spore Coat Polysaccharide Biosynthesis Protein SpsA, Chain A"/>
    <property type="match status" value="1"/>
</dbReference>
<dbReference type="Proteomes" id="UP000324479">
    <property type="component" value="Unassembled WGS sequence"/>
</dbReference>
<evidence type="ECO:0000259" key="8">
    <source>
        <dbReference type="Pfam" id="PF00483"/>
    </source>
</evidence>
<dbReference type="SUPFAM" id="SSF159283">
    <property type="entry name" value="Guanosine diphospho-D-mannose pyrophosphorylase/mannose-6-phosphate isomerase linker domain"/>
    <property type="match status" value="1"/>
</dbReference>
<keyword evidence="11" id="KW-1185">Reference proteome</keyword>
<accession>A0A5M6DCJ2</accession>
<reference evidence="10 11" key="1">
    <citation type="submission" date="2019-08" db="EMBL/GenBank/DDBJ databases">
        <authorList>
            <person name="Dhanesh K."/>
            <person name="Kumar G."/>
            <person name="Sasikala C."/>
            <person name="Venkata Ramana C."/>
        </authorList>
    </citation>
    <scope>NUCLEOTIDE SEQUENCE [LARGE SCALE GENOMIC DNA]</scope>
    <source>
        <strain evidence="10 11">JC645</strain>
    </source>
</reference>
<dbReference type="InterPro" id="IPR005835">
    <property type="entry name" value="NTP_transferase_dom"/>
</dbReference>
<dbReference type="EMBL" id="VWOX01000003">
    <property type="protein sequence ID" value="KAA5545277.1"/>
    <property type="molecule type" value="Genomic_DNA"/>
</dbReference>
<protein>
    <recommendedName>
        <fullName evidence="2">mannose-1-phosphate guanylyltransferase</fullName>
        <ecNumber evidence="2">2.7.7.13</ecNumber>
    </recommendedName>
</protein>
<dbReference type="SUPFAM" id="SSF53448">
    <property type="entry name" value="Nucleotide-diphospho-sugar transferases"/>
    <property type="match status" value="1"/>
</dbReference>
<dbReference type="RefSeq" id="WP_150075548.1">
    <property type="nucleotide sequence ID" value="NZ_VWOX01000003.1"/>
</dbReference>
<dbReference type="PANTHER" id="PTHR46390">
    <property type="entry name" value="MANNOSE-1-PHOSPHATE GUANYLYLTRANSFERASE"/>
    <property type="match status" value="1"/>
</dbReference>
<feature type="domain" description="MannoseP isomerase/GMP-like beta-helix" evidence="9">
    <location>
        <begin position="295"/>
        <end position="350"/>
    </location>
</feature>
<comment type="catalytic activity">
    <reaction evidence="7">
        <text>alpha-D-mannose 1-phosphate + GTP + H(+) = GDP-alpha-D-mannose + diphosphate</text>
        <dbReference type="Rhea" id="RHEA:15229"/>
        <dbReference type="ChEBI" id="CHEBI:15378"/>
        <dbReference type="ChEBI" id="CHEBI:33019"/>
        <dbReference type="ChEBI" id="CHEBI:37565"/>
        <dbReference type="ChEBI" id="CHEBI:57527"/>
        <dbReference type="ChEBI" id="CHEBI:58409"/>
        <dbReference type="EC" id="2.7.7.13"/>
    </reaction>
</comment>
<evidence type="ECO:0000313" key="11">
    <source>
        <dbReference type="Proteomes" id="UP000324479"/>
    </source>
</evidence>
<keyword evidence="4" id="KW-0548">Nucleotidyltransferase</keyword>
<sequence length="359" mass="39179">MLYAVIMAGGSGTRFWPASRKMKPKQLLSLAGDRTMIQATSDRLTGLVPIDRQWIVTNRNLVEPIAEQLPAMPKANLIGEPAKRDTAPCIGLAAALIQRQDPDAIMAVMPSDHVIQTSDQFSEAIAAAEQLVLQDPERIVTFGIKPTYPAESFGYIQRGDAVTTADGPKAFAVAEFREKPDQQTAAEYLASGRYYWNSGIFVWKASTILDALRSRQPDMYSHLQAIADSIGTAEYAETLDREFTAIEGTSIDYAVMESYPNVVVIEAPFGWDDVGSWQSLGRLHPSDPQGNTVVGKHLGIDTTGSIIFGSPDHTIVTIGVEDLIVVQTKDATLVAPKSAEERVREVVKRLQESGQTDCL</sequence>
<evidence type="ECO:0000256" key="1">
    <source>
        <dbReference type="ARBA" id="ARBA00006115"/>
    </source>
</evidence>
<evidence type="ECO:0000256" key="3">
    <source>
        <dbReference type="ARBA" id="ARBA00022679"/>
    </source>
</evidence>
<dbReference type="CDD" id="cd02509">
    <property type="entry name" value="GDP-M1P_Guanylyltransferase"/>
    <property type="match status" value="1"/>
</dbReference>